<sequence>MAKNRRRNALEEKMIQQGAQNAELLPQLTNWCAHLTIKQHSRGLLAEVTGLPIGMMGIECVHAPPGGMMGHDLHFVAQDFVVRSCDGCPHHAPVGSPSAGHVILEQHRASAKAPPPHVEDAKRHLRELVRGDVTNAFHTEHVTVQSVLQFVLLLDDETRHEDAASKLIAASRVAPELFIEVAVEVLCSHFPDKVHGVACIQTVTNLTEYTSARSVHDVALEAARWCVQNQRNADAAARLLGLHVQTGGQLVDDDLDALLAAQMYRFHWRNHDGGHDYAGCTFALEQVYAVTPDAVALAFERRLCTNDKQVRVDTFHALAKLLPGRHELGWTLAQAMIDSLELDDDGYEEPADAMACTRLASLYCQDPARLQGLIDAAIPVLSDEAYVELLGVHERVLRRAARDQDAETAPEAPVALAIQFLLHVLGDPQVPLEARSKAALTLRDASAAWGSVLLPHLDALLAALVLCVQERKTDQGAPATLLEGIQRQADASARRLIQQGLASALDSVTHLAPGAVLERLDDITPNLRSLDAAESAVKAELATLYGTVGEQRHLAPQVIPSLYRLLTDFDSVLVRANAISSVSRMLHKHPDSVPPNMTDLLVTYLNDQYVLVCQRAAAAMLVLEPRDEAQLVDIFKGLLVLNTAFVQQDPYTLRDLRQPLFRIARQLGNDTDDVIGQILVLHSQHKDQYVARDALRDFAWHVTPAWAPQYLKTALSHLERKPPDVFNAQSLHDDELFRSFFQLPRDVIAAHVAAIQKLAVSYAKVFEHVRFALEVTDLLVYFELYGDAARVASGVAHAQPPTRRHAWLARRALMICATCQTEAFTLQDRPSLALDAANDAARLAEQEDDEYYLDHDDARALAGSILDRADQL</sequence>
<keyword evidence="4" id="KW-1185">Reference proteome</keyword>
<evidence type="ECO:0000313" key="4">
    <source>
        <dbReference type="Proteomes" id="UP000536909"/>
    </source>
</evidence>
<reference evidence="2 3" key="1">
    <citation type="submission" date="2019-04" db="EMBL/GenBank/DDBJ databases">
        <title>Deinococcus metalilatus MA1002 mutant No.5.</title>
        <authorList>
            <person name="Park W."/>
            <person name="Park C."/>
        </authorList>
    </citation>
    <scope>NUCLEOTIDE SEQUENCE [LARGE SCALE GENOMIC DNA]</scope>
    <source>
        <strain evidence="2 3">MA1002-m5</strain>
    </source>
</reference>
<comment type="caution">
    <text evidence="2">The sequence shown here is derived from an EMBL/GenBank/DDBJ whole genome shotgun (WGS) entry which is preliminary data.</text>
</comment>
<dbReference type="AlphaFoldDB" id="A0AAJ5JXW6"/>
<dbReference type="EMBL" id="VBRC01000010">
    <property type="protein sequence ID" value="TLK24653.1"/>
    <property type="molecule type" value="Genomic_DNA"/>
</dbReference>
<reference evidence="1 4" key="2">
    <citation type="submission" date="2020-08" db="EMBL/GenBank/DDBJ databases">
        <title>Genomic Encyclopedia of Type Strains, Phase IV (KMG-IV): sequencing the most valuable type-strain genomes for metagenomic binning, comparative biology and taxonomic classification.</title>
        <authorList>
            <person name="Goeker M."/>
        </authorList>
    </citation>
    <scope>NUCLEOTIDE SEQUENCE [LARGE SCALE GENOMIC DNA]</scope>
    <source>
        <strain evidence="1 4">DSM 105434</strain>
    </source>
</reference>
<dbReference type="RefSeq" id="WP_129118618.1">
    <property type="nucleotide sequence ID" value="NZ_BSUI01000039.1"/>
</dbReference>
<protein>
    <submittedName>
        <fullName evidence="2">Uncharacterized protein</fullName>
    </submittedName>
</protein>
<dbReference type="EMBL" id="JACHFV010000012">
    <property type="protein sequence ID" value="MBB5296618.1"/>
    <property type="molecule type" value="Genomic_DNA"/>
</dbReference>
<evidence type="ECO:0000313" key="1">
    <source>
        <dbReference type="EMBL" id="MBB5296618.1"/>
    </source>
</evidence>
<dbReference type="Proteomes" id="UP000536909">
    <property type="component" value="Unassembled WGS sequence"/>
</dbReference>
<dbReference type="InterPro" id="IPR011989">
    <property type="entry name" value="ARM-like"/>
</dbReference>
<organism evidence="2 3">
    <name type="scientific">Deinococcus metallilatus</name>
    <dbReference type="NCBI Taxonomy" id="1211322"/>
    <lineage>
        <taxon>Bacteria</taxon>
        <taxon>Thermotogati</taxon>
        <taxon>Deinococcota</taxon>
        <taxon>Deinococci</taxon>
        <taxon>Deinococcales</taxon>
        <taxon>Deinococcaceae</taxon>
        <taxon>Deinococcus</taxon>
    </lineage>
</organism>
<dbReference type="InterPro" id="IPR016024">
    <property type="entry name" value="ARM-type_fold"/>
</dbReference>
<evidence type="ECO:0000313" key="3">
    <source>
        <dbReference type="Proteomes" id="UP000308000"/>
    </source>
</evidence>
<dbReference type="Proteomes" id="UP000308000">
    <property type="component" value="Unassembled WGS sequence"/>
</dbReference>
<gene>
    <name evidence="2" type="ORF">FCS05_13950</name>
    <name evidence="1" type="ORF">HNQ10_003468</name>
</gene>
<accession>A0AAJ5JXW6</accession>
<proteinExistence type="predicted"/>
<dbReference type="SUPFAM" id="SSF48371">
    <property type="entry name" value="ARM repeat"/>
    <property type="match status" value="1"/>
</dbReference>
<name>A0AAJ5JXW6_9DEIO</name>
<evidence type="ECO:0000313" key="2">
    <source>
        <dbReference type="EMBL" id="TLK24653.1"/>
    </source>
</evidence>
<dbReference type="Gene3D" id="1.25.10.10">
    <property type="entry name" value="Leucine-rich Repeat Variant"/>
    <property type="match status" value="1"/>
</dbReference>